<keyword evidence="3" id="KW-0408">Iron</keyword>
<dbReference type="OrthoDB" id="9811542at2"/>
<evidence type="ECO:0000259" key="5">
    <source>
        <dbReference type="Pfam" id="PF00149"/>
    </source>
</evidence>
<evidence type="ECO:0000313" key="7">
    <source>
        <dbReference type="Proteomes" id="UP000076825"/>
    </source>
</evidence>
<proteinExistence type="inferred from homology"/>
<dbReference type="GeneID" id="56590261"/>
<dbReference type="EMBL" id="LT546645">
    <property type="protein sequence ID" value="SAI70806.1"/>
    <property type="molecule type" value="Genomic_DNA"/>
</dbReference>
<evidence type="ECO:0000256" key="3">
    <source>
        <dbReference type="ARBA" id="ARBA00023004"/>
    </source>
</evidence>
<evidence type="ECO:0000256" key="1">
    <source>
        <dbReference type="ARBA" id="ARBA00022723"/>
    </source>
</evidence>
<dbReference type="KEGG" id="btrm:SAMEA390648702481"/>
<evidence type="ECO:0000256" key="2">
    <source>
        <dbReference type="ARBA" id="ARBA00022801"/>
    </source>
</evidence>
<dbReference type="AlphaFoldDB" id="A0A157N8Z4"/>
<dbReference type="STRING" id="123899.SAMEA3906487_02481"/>
<dbReference type="PANTHER" id="PTHR42988:SF2">
    <property type="entry name" value="CYCLIC NUCLEOTIDE PHOSPHODIESTERASE CBUA0032-RELATED"/>
    <property type="match status" value="1"/>
</dbReference>
<dbReference type="RefSeq" id="WP_033534191.1">
    <property type="nucleotide sequence ID" value="NZ_CP016340.1"/>
</dbReference>
<dbReference type="GO" id="GO:0016787">
    <property type="term" value="F:hydrolase activity"/>
    <property type="evidence" value="ECO:0007669"/>
    <property type="project" value="UniProtKB-KW"/>
</dbReference>
<gene>
    <name evidence="6" type="ORF">SAMEA3906487_02481</name>
</gene>
<accession>A0A157N8Z4</accession>
<dbReference type="GO" id="GO:0046872">
    <property type="term" value="F:metal ion binding"/>
    <property type="evidence" value="ECO:0007669"/>
    <property type="project" value="UniProtKB-KW"/>
</dbReference>
<dbReference type="Gene3D" id="3.60.21.10">
    <property type="match status" value="1"/>
</dbReference>
<dbReference type="Pfam" id="PF00149">
    <property type="entry name" value="Metallophos"/>
    <property type="match status" value="1"/>
</dbReference>
<keyword evidence="2" id="KW-0378">Hydrolase</keyword>
<dbReference type="InterPro" id="IPR004843">
    <property type="entry name" value="Calcineurin-like_PHP"/>
</dbReference>
<name>A0A157N8Z4_9BORD</name>
<feature type="domain" description="Calcineurin-like phosphoesterase" evidence="5">
    <location>
        <begin position="3"/>
        <end position="190"/>
    </location>
</feature>
<keyword evidence="1" id="KW-0479">Metal-binding</keyword>
<dbReference type="SUPFAM" id="SSF56300">
    <property type="entry name" value="Metallo-dependent phosphatases"/>
    <property type="match status" value="1"/>
</dbReference>
<protein>
    <submittedName>
        <fullName evidence="6">Metallo-phosphoesterase</fullName>
    </submittedName>
</protein>
<evidence type="ECO:0000313" key="6">
    <source>
        <dbReference type="EMBL" id="SAI70806.1"/>
    </source>
</evidence>
<dbReference type="InterPro" id="IPR050884">
    <property type="entry name" value="CNP_phosphodiesterase-III"/>
</dbReference>
<dbReference type="CDD" id="cd07400">
    <property type="entry name" value="MPP_1"/>
    <property type="match status" value="1"/>
</dbReference>
<sequence>MTRVLHISDTHFGTEIDAVVNALGQTVREVRPDLVLLSGDITQRARRGQFAAARAFVQSLDRPVLVVPGNHDIPLFNVLARVFNPYGNYRRALGVNLEPVFEDERLLVVGVNSTRPSRRKHGEVSPAQVQRVAQRLRMASPAQLRIVMLHHPVMGTKASDAPNLLVNREQAVPAWVDAGADLILAGHIHLPFALPLAGLQGRRGWAVQAGTALSRRRRGGISNSINLIDYDPAGECLLQRWDFESGAARFQPAGEHRLPLSR</sequence>
<comment type="similarity">
    <text evidence="4">Belongs to the cyclic nucleotide phosphodiesterase class-III family.</text>
</comment>
<dbReference type="Proteomes" id="UP000076825">
    <property type="component" value="Chromosome 1"/>
</dbReference>
<organism evidence="6 7">
    <name type="scientific">Bordetella trematum</name>
    <dbReference type="NCBI Taxonomy" id="123899"/>
    <lineage>
        <taxon>Bacteria</taxon>
        <taxon>Pseudomonadati</taxon>
        <taxon>Pseudomonadota</taxon>
        <taxon>Betaproteobacteria</taxon>
        <taxon>Burkholderiales</taxon>
        <taxon>Alcaligenaceae</taxon>
        <taxon>Bordetella</taxon>
    </lineage>
</organism>
<evidence type="ECO:0000256" key="4">
    <source>
        <dbReference type="ARBA" id="ARBA00025742"/>
    </source>
</evidence>
<keyword evidence="7" id="KW-1185">Reference proteome</keyword>
<dbReference type="PATRIC" id="fig|123899.6.peg.2468"/>
<dbReference type="InterPro" id="IPR029052">
    <property type="entry name" value="Metallo-depent_PP-like"/>
</dbReference>
<dbReference type="PANTHER" id="PTHR42988">
    <property type="entry name" value="PHOSPHOHYDROLASE"/>
    <property type="match status" value="1"/>
</dbReference>
<dbReference type="eggNOG" id="COG1409">
    <property type="taxonomic scope" value="Bacteria"/>
</dbReference>
<reference evidence="6 7" key="1">
    <citation type="submission" date="2016-04" db="EMBL/GenBank/DDBJ databases">
        <authorList>
            <consortium name="Pathogen Informatics"/>
        </authorList>
    </citation>
    <scope>NUCLEOTIDE SEQUENCE [LARGE SCALE GENOMIC DNA]</scope>
    <source>
        <strain evidence="6 7">H044680328</strain>
    </source>
</reference>